<gene>
    <name evidence="3" type="ORF">UX86_C0008G0020</name>
</gene>
<name>A0A0G1UE91_9BACT</name>
<dbReference type="SUPFAM" id="SSF52172">
    <property type="entry name" value="CheY-like"/>
    <property type="match status" value="1"/>
</dbReference>
<dbReference type="InterPro" id="IPR011006">
    <property type="entry name" value="CheY-like_superfamily"/>
</dbReference>
<dbReference type="AlphaFoldDB" id="A0A0G1UE91"/>
<dbReference type="EMBL" id="LCNU01000008">
    <property type="protein sequence ID" value="KKU64448.1"/>
    <property type="molecule type" value="Genomic_DNA"/>
</dbReference>
<evidence type="ECO:0000256" key="1">
    <source>
        <dbReference type="PROSITE-ProRule" id="PRU00169"/>
    </source>
</evidence>
<dbReference type="STRING" id="1618364.UX86_C0008G0020"/>
<proteinExistence type="predicted"/>
<evidence type="ECO:0000259" key="2">
    <source>
        <dbReference type="PROSITE" id="PS50110"/>
    </source>
</evidence>
<feature type="domain" description="Response regulatory" evidence="2">
    <location>
        <begin position="8"/>
        <end position="125"/>
    </location>
</feature>
<dbReference type="Gene3D" id="3.40.50.2300">
    <property type="match status" value="1"/>
</dbReference>
<feature type="modified residue" description="4-aspartylphosphate" evidence="1">
    <location>
        <position position="61"/>
    </location>
</feature>
<accession>A0A0G1UE91</accession>
<evidence type="ECO:0000313" key="4">
    <source>
        <dbReference type="Proteomes" id="UP000034502"/>
    </source>
</evidence>
<protein>
    <recommendedName>
        <fullName evidence="2">Response regulatory domain-containing protein</fullName>
    </recommendedName>
</protein>
<reference evidence="3 4" key="1">
    <citation type="journal article" date="2015" name="Nature">
        <title>rRNA introns, odd ribosomes, and small enigmatic genomes across a large radiation of phyla.</title>
        <authorList>
            <person name="Brown C.T."/>
            <person name="Hug L.A."/>
            <person name="Thomas B.C."/>
            <person name="Sharon I."/>
            <person name="Castelle C.J."/>
            <person name="Singh A."/>
            <person name="Wilkins M.J."/>
            <person name="Williams K.H."/>
            <person name="Banfield J.F."/>
        </authorList>
    </citation>
    <scope>NUCLEOTIDE SEQUENCE [LARGE SCALE GENOMIC DNA]</scope>
</reference>
<dbReference type="InterPro" id="IPR001789">
    <property type="entry name" value="Sig_transdc_resp-reg_receiver"/>
</dbReference>
<dbReference type="CDD" id="cd00156">
    <property type="entry name" value="REC"/>
    <property type="match status" value="1"/>
</dbReference>
<comment type="caution">
    <text evidence="3">The sequence shown here is derived from an EMBL/GenBank/DDBJ whole genome shotgun (WGS) entry which is preliminary data.</text>
</comment>
<evidence type="ECO:0000313" key="3">
    <source>
        <dbReference type="EMBL" id="KKU64448.1"/>
    </source>
</evidence>
<organism evidence="3 4">
    <name type="scientific">Candidatus Amesbacteria bacterium GW2011_GWC1_47_15</name>
    <dbReference type="NCBI Taxonomy" id="1618364"/>
    <lineage>
        <taxon>Bacteria</taxon>
        <taxon>Candidatus Amesiibacteriota</taxon>
    </lineage>
</organism>
<keyword evidence="1" id="KW-0597">Phosphoprotein</keyword>
<sequence>MVKKEGVNVVIVEDDRDYCALLRAMLKYGGHRVVEELTWVATAMNAVNEFRKQRVNVITLDQDLFGGDVVRAGFIKAVRKQVPDVKIIGMSGCEIMGGEVDTDLTKTGLCILNTTIARLISKSKQ</sequence>
<dbReference type="PROSITE" id="PS50110">
    <property type="entry name" value="RESPONSE_REGULATORY"/>
    <property type="match status" value="1"/>
</dbReference>
<dbReference type="Proteomes" id="UP000034502">
    <property type="component" value="Unassembled WGS sequence"/>
</dbReference>
<dbReference type="GO" id="GO:0000160">
    <property type="term" value="P:phosphorelay signal transduction system"/>
    <property type="evidence" value="ECO:0007669"/>
    <property type="project" value="InterPro"/>
</dbReference>